<dbReference type="EMBL" id="HBIU01039466">
    <property type="protein sequence ID" value="CAE0639162.1"/>
    <property type="molecule type" value="Transcribed_RNA"/>
</dbReference>
<evidence type="ECO:0000313" key="3">
    <source>
        <dbReference type="EMBL" id="CAE0639162.1"/>
    </source>
</evidence>
<keyword evidence="2" id="KW-1133">Transmembrane helix</keyword>
<keyword evidence="2" id="KW-0812">Transmembrane</keyword>
<feature type="compositionally biased region" description="Basic and acidic residues" evidence="1">
    <location>
        <begin position="74"/>
        <end position="91"/>
    </location>
</feature>
<accession>A0A7S3Y2I0</accession>
<name>A0A7S3Y2I0_HETAK</name>
<gene>
    <name evidence="3" type="ORF">HAKA00212_LOCUS17976</name>
</gene>
<protein>
    <submittedName>
        <fullName evidence="3">Uncharacterized protein</fullName>
    </submittedName>
</protein>
<organism evidence="3">
    <name type="scientific">Heterosigma akashiwo</name>
    <name type="common">Chromophytic alga</name>
    <name type="synonym">Heterosigma carterae</name>
    <dbReference type="NCBI Taxonomy" id="2829"/>
    <lineage>
        <taxon>Eukaryota</taxon>
        <taxon>Sar</taxon>
        <taxon>Stramenopiles</taxon>
        <taxon>Ochrophyta</taxon>
        <taxon>Raphidophyceae</taxon>
        <taxon>Chattonellales</taxon>
        <taxon>Chattonellaceae</taxon>
        <taxon>Heterosigma</taxon>
    </lineage>
</organism>
<reference evidence="3" key="1">
    <citation type="submission" date="2021-01" db="EMBL/GenBank/DDBJ databases">
        <authorList>
            <person name="Corre E."/>
            <person name="Pelletier E."/>
            <person name="Niang G."/>
            <person name="Scheremetjew M."/>
            <person name="Finn R."/>
            <person name="Kale V."/>
            <person name="Holt S."/>
            <person name="Cochrane G."/>
            <person name="Meng A."/>
            <person name="Brown T."/>
            <person name="Cohen L."/>
        </authorList>
    </citation>
    <scope>NUCLEOTIDE SEQUENCE</scope>
    <source>
        <strain evidence="3">CCMP3107</strain>
    </source>
</reference>
<keyword evidence="2" id="KW-0472">Membrane</keyword>
<proteinExistence type="predicted"/>
<evidence type="ECO:0000256" key="2">
    <source>
        <dbReference type="SAM" id="Phobius"/>
    </source>
</evidence>
<dbReference type="AlphaFoldDB" id="A0A7S3Y2I0"/>
<sequence length="112" mass="12432">MRSSSQLQPASSFLLRRTKGGEVEEEDFHHHHLPLLTIHHHHHRRRRIIIIVAAAVVRVGFTIIVVVAICVSTKGEKATHSKGEWQYREEPLGSGGTQSAVAAPMEFGGKPQ</sequence>
<evidence type="ECO:0000256" key="1">
    <source>
        <dbReference type="SAM" id="MobiDB-lite"/>
    </source>
</evidence>
<feature type="transmembrane region" description="Helical" evidence="2">
    <location>
        <begin position="48"/>
        <end position="69"/>
    </location>
</feature>
<feature type="region of interest" description="Disordered" evidence="1">
    <location>
        <begin position="74"/>
        <end position="112"/>
    </location>
</feature>